<organism evidence="3 4">
    <name type="scientific">Streptococcus parasanguinis</name>
    <dbReference type="NCBI Taxonomy" id="1318"/>
    <lineage>
        <taxon>Bacteria</taxon>
        <taxon>Bacillati</taxon>
        <taxon>Bacillota</taxon>
        <taxon>Bacilli</taxon>
        <taxon>Lactobacillales</taxon>
        <taxon>Streptococcaceae</taxon>
        <taxon>Streptococcus</taxon>
    </lineage>
</organism>
<feature type="compositionally biased region" description="Basic and acidic residues" evidence="1">
    <location>
        <begin position="434"/>
        <end position="450"/>
    </location>
</feature>
<name>A0A414CIT9_STRPA</name>
<dbReference type="Proteomes" id="UP000285773">
    <property type="component" value="Unassembled WGS sequence"/>
</dbReference>
<evidence type="ECO:0000256" key="1">
    <source>
        <dbReference type="SAM" id="MobiDB-lite"/>
    </source>
</evidence>
<evidence type="ECO:0000313" key="4">
    <source>
        <dbReference type="Proteomes" id="UP000285773"/>
    </source>
</evidence>
<dbReference type="PANTHER" id="PTHR30121:SF6">
    <property type="entry name" value="SLR6007 PROTEIN"/>
    <property type="match status" value="1"/>
</dbReference>
<feature type="domain" description="Helicase HerA-like C-terminal" evidence="2">
    <location>
        <begin position="13"/>
        <end position="487"/>
    </location>
</feature>
<dbReference type="PANTHER" id="PTHR30121">
    <property type="entry name" value="UNCHARACTERIZED PROTEIN YJGR-RELATED"/>
    <property type="match status" value="1"/>
</dbReference>
<dbReference type="RefSeq" id="WP_118095728.1">
    <property type="nucleotide sequence ID" value="NZ_QSIO01000002.1"/>
</dbReference>
<evidence type="ECO:0000259" key="2">
    <source>
        <dbReference type="Pfam" id="PF05872"/>
    </source>
</evidence>
<protein>
    <submittedName>
        <fullName evidence="3">DUF853 family protein</fullName>
    </submittedName>
</protein>
<feature type="region of interest" description="Disordered" evidence="1">
    <location>
        <begin position="424"/>
        <end position="463"/>
    </location>
</feature>
<comment type="caution">
    <text evidence="3">The sequence shown here is derived from an EMBL/GenBank/DDBJ whole genome shotgun (WGS) entry which is preliminary data.</text>
</comment>
<reference evidence="3 4" key="1">
    <citation type="submission" date="2018-08" db="EMBL/GenBank/DDBJ databases">
        <title>A genome reference for cultivated species of the human gut microbiota.</title>
        <authorList>
            <person name="Zou Y."/>
            <person name="Xue W."/>
            <person name="Luo G."/>
        </authorList>
    </citation>
    <scope>NUCLEOTIDE SEQUENCE [LARGE SCALE GENOMIC DNA]</scope>
    <source>
        <strain evidence="3 4">AM33-3BH</strain>
    </source>
</reference>
<sequence>MTSITITKGAVETPIYLRMLNRHGLIAGATGTGKTVTLKVLTEKLSKEGIPVFLADIKGDLSGLAKAGQWTPKLEERYKLLGITDPFEPQAFPVRLWDVFGQAGHPVRATVEGMGSLLLSRLLDLNETQSGILAIVFKVAQEKDWPLIDLKDLQSLLKEVYEHSSDYSAQYGNITKQSVGAIQRSLLVLEEEGADQFFGEPALDLNDFMQLDASGRGYINILSATKLFHSPKLYSTFLIWMLSRLFETLPEVGDPEKPKLVFFFDEAHLLFKDASKLFLEKVEQVVRLIRSKGVGIYFITQNPQDLPESVLAQLGNRVQHALRAYTPKEMKAIKVAAQSFRPNPDFDTETVITELGTGEALVSFLNEKGQPSVVERAYILSPQSSFDLLNESEQLALITTSPFHQKYATTIDRESAYEKLAAKASKEAQEEEQKEAAKERAAAEKAEQKRSPGRPRKSSLEKAKDSFLSSLFRTIAREIAKLIMGSFKRK</sequence>
<dbReference type="InterPro" id="IPR027417">
    <property type="entry name" value="P-loop_NTPase"/>
</dbReference>
<dbReference type="InterPro" id="IPR033186">
    <property type="entry name" value="HerA_C"/>
</dbReference>
<proteinExistence type="predicted"/>
<dbReference type="InterPro" id="IPR051162">
    <property type="entry name" value="T4SS_component"/>
</dbReference>
<gene>
    <name evidence="3" type="ORF">DW820_06015</name>
</gene>
<dbReference type="EMBL" id="QSIO01000002">
    <property type="protein sequence ID" value="RHC94891.1"/>
    <property type="molecule type" value="Genomic_DNA"/>
</dbReference>
<accession>A0A414CIT9</accession>
<dbReference type="Gene3D" id="3.40.50.300">
    <property type="entry name" value="P-loop containing nucleotide triphosphate hydrolases"/>
    <property type="match status" value="2"/>
</dbReference>
<dbReference type="AlphaFoldDB" id="A0A414CIT9"/>
<evidence type="ECO:0000313" key="3">
    <source>
        <dbReference type="EMBL" id="RHC94891.1"/>
    </source>
</evidence>
<dbReference type="SUPFAM" id="SSF52540">
    <property type="entry name" value="P-loop containing nucleoside triphosphate hydrolases"/>
    <property type="match status" value="1"/>
</dbReference>
<dbReference type="Pfam" id="PF05872">
    <property type="entry name" value="HerA_C"/>
    <property type="match status" value="1"/>
</dbReference>